<evidence type="ECO:0000256" key="6">
    <source>
        <dbReference type="ARBA" id="ARBA00022741"/>
    </source>
</evidence>
<dbReference type="AlphaFoldDB" id="A0A8B9YSW7"/>
<name>A0A8B9YSW7_BOSMU</name>
<gene>
    <name evidence="10" type="primary">MAP4K1</name>
</gene>
<keyword evidence="6" id="KW-0547">Nucleotide-binding</keyword>
<evidence type="ECO:0000256" key="5">
    <source>
        <dbReference type="ARBA" id="ARBA00022679"/>
    </source>
</evidence>
<comment type="similarity">
    <text evidence="2">Belongs to the protein kinase superfamily. STE Ser/Thr protein kinase family. STE20 subfamily.</text>
</comment>
<dbReference type="GO" id="GO:0008349">
    <property type="term" value="F:MAP kinase kinase kinase kinase activity"/>
    <property type="evidence" value="ECO:0007669"/>
    <property type="project" value="TreeGrafter"/>
</dbReference>
<dbReference type="InterPro" id="IPR011009">
    <property type="entry name" value="Kinase-like_dom_sf"/>
</dbReference>
<dbReference type="GO" id="GO:0005737">
    <property type="term" value="C:cytoplasm"/>
    <property type="evidence" value="ECO:0007669"/>
    <property type="project" value="TreeGrafter"/>
</dbReference>
<reference evidence="10" key="3">
    <citation type="submission" date="2025-09" db="UniProtKB">
        <authorList>
            <consortium name="Ensembl"/>
        </authorList>
    </citation>
    <scope>IDENTIFICATION</scope>
</reference>
<dbReference type="Gene3D" id="1.10.510.10">
    <property type="entry name" value="Transferase(Phosphotransferase) domain 1"/>
    <property type="match status" value="1"/>
</dbReference>
<dbReference type="GO" id="GO:0005524">
    <property type="term" value="F:ATP binding"/>
    <property type="evidence" value="ECO:0007669"/>
    <property type="project" value="UniProtKB-KW"/>
</dbReference>
<dbReference type="Ensembl" id="ENSBGRT00000047929.1">
    <property type="protein sequence ID" value="ENSBGRP00000041335.1"/>
    <property type="gene ID" value="ENSBGRG00000025864.1"/>
</dbReference>
<dbReference type="GeneTree" id="ENSGT00940000160308"/>
<evidence type="ECO:0000256" key="4">
    <source>
        <dbReference type="ARBA" id="ARBA00022553"/>
    </source>
</evidence>
<proteinExistence type="inferred from homology"/>
<dbReference type="Proteomes" id="UP000694520">
    <property type="component" value="Chromosome 20"/>
</dbReference>
<evidence type="ECO:0000256" key="8">
    <source>
        <dbReference type="ARBA" id="ARBA00022840"/>
    </source>
</evidence>
<evidence type="ECO:0000259" key="9">
    <source>
        <dbReference type="PROSITE" id="PS50011"/>
    </source>
</evidence>
<dbReference type="InterPro" id="IPR000719">
    <property type="entry name" value="Prot_kinase_dom"/>
</dbReference>
<dbReference type="PANTHER" id="PTHR48012:SF15">
    <property type="entry name" value="MITOGEN-ACTIVATED PROTEIN KINASE KINASE KINASE KINASE 1"/>
    <property type="match status" value="1"/>
</dbReference>
<organism evidence="10 11">
    <name type="scientific">Bos mutus grunniens</name>
    <name type="common">Wild yak</name>
    <name type="synonym">Bos grunniens</name>
    <dbReference type="NCBI Taxonomy" id="30521"/>
    <lineage>
        <taxon>Eukaryota</taxon>
        <taxon>Metazoa</taxon>
        <taxon>Chordata</taxon>
        <taxon>Craniata</taxon>
        <taxon>Vertebrata</taxon>
        <taxon>Euteleostomi</taxon>
        <taxon>Mammalia</taxon>
        <taxon>Eutheria</taxon>
        <taxon>Laurasiatheria</taxon>
        <taxon>Artiodactyla</taxon>
        <taxon>Ruminantia</taxon>
        <taxon>Pecora</taxon>
        <taxon>Bovidae</taxon>
        <taxon>Bovinae</taxon>
        <taxon>Bos</taxon>
    </lineage>
</organism>
<keyword evidence="7" id="KW-0418">Kinase</keyword>
<evidence type="ECO:0000256" key="7">
    <source>
        <dbReference type="ARBA" id="ARBA00022777"/>
    </source>
</evidence>
<keyword evidence="3" id="KW-0723">Serine/threonine-protein kinase</keyword>
<keyword evidence="4" id="KW-0597">Phosphoprotein</keyword>
<keyword evidence="8" id="KW-0067">ATP-binding</keyword>
<comment type="cofactor">
    <cofactor evidence="1">
        <name>Mg(2+)</name>
        <dbReference type="ChEBI" id="CHEBI:18420"/>
    </cofactor>
</comment>
<dbReference type="InterPro" id="IPR050629">
    <property type="entry name" value="STE20/SPS1-PAK"/>
</dbReference>
<reference evidence="10" key="2">
    <citation type="submission" date="2025-08" db="UniProtKB">
        <authorList>
            <consortium name="Ensembl"/>
        </authorList>
    </citation>
    <scope>IDENTIFICATION</scope>
</reference>
<dbReference type="FunFam" id="1.10.510.10:FF:000031">
    <property type="entry name" value="Mitogen-activated protein kinase kinase kinase kinase"/>
    <property type="match status" value="1"/>
</dbReference>
<feature type="domain" description="Protein kinase" evidence="9">
    <location>
        <begin position="1"/>
        <end position="301"/>
    </location>
</feature>
<sequence>MLRKTSGKWSLPDCQLPLYKAREKVTGDLVALKMVKMEPGEERTQALIPLPPPPGTLGSPPYSLSAVAFSLLPLLADDDVSTLQKEILILKTCRHANIVAYHGSYLWLQKLWICMEFCGAGSLQDIYQVTGSLSELQISYVCREVLQGLAYLHSQKKIHRDIKGANILINDAGEVRLADFGISAQIGATLARRLSFIGTPYWMAPEVAAVALKGGYNELCDIWSLGITAIELAELQPPLFDVHPLRVLFLMTKSGYQPPRLKDKGKWSAAFHNFVKVTLTKSPKKRPSATKMLTVSLSPLEAFPNSPPEFPRASTTLIISFHGTPIALSKSLVPLNSPGPSRLSKLIPRPPFLLSLCWVFTAARGLSSLHRSARASHWGAFSLWSRGSRAQGLSSCGSRAPLLCDLWDLSIPGIEPVSPALAGRFSTPGPPAKFPTLSS</sequence>
<dbReference type="SUPFAM" id="SSF56112">
    <property type="entry name" value="Protein kinase-like (PK-like)"/>
    <property type="match status" value="1"/>
</dbReference>
<keyword evidence="5" id="KW-0808">Transferase</keyword>
<reference evidence="10" key="1">
    <citation type="submission" date="2019-05" db="EMBL/GenBank/DDBJ databases">
        <authorList>
            <person name="Zhang S."/>
            <person name="Liu J."/>
        </authorList>
    </citation>
    <scope>NUCLEOTIDE SEQUENCE [LARGE SCALE GENOMIC DNA]</scope>
</reference>
<evidence type="ECO:0000256" key="3">
    <source>
        <dbReference type="ARBA" id="ARBA00022527"/>
    </source>
</evidence>
<evidence type="ECO:0000256" key="1">
    <source>
        <dbReference type="ARBA" id="ARBA00001946"/>
    </source>
</evidence>
<dbReference type="PROSITE" id="PS50011">
    <property type="entry name" value="PROTEIN_KINASE_DOM"/>
    <property type="match status" value="1"/>
</dbReference>
<dbReference type="Pfam" id="PF00069">
    <property type="entry name" value="Pkinase"/>
    <property type="match status" value="1"/>
</dbReference>
<dbReference type="SMART" id="SM00220">
    <property type="entry name" value="S_TKc"/>
    <property type="match status" value="1"/>
</dbReference>
<evidence type="ECO:0000313" key="10">
    <source>
        <dbReference type="Ensembl" id="ENSBGRP00000041335.1"/>
    </source>
</evidence>
<dbReference type="PANTHER" id="PTHR48012">
    <property type="entry name" value="STERILE20-LIKE KINASE, ISOFORM B-RELATED"/>
    <property type="match status" value="1"/>
</dbReference>
<evidence type="ECO:0000256" key="2">
    <source>
        <dbReference type="ARBA" id="ARBA00008874"/>
    </source>
</evidence>
<dbReference type="CDD" id="cd06613">
    <property type="entry name" value="STKc_MAP4K3_like"/>
    <property type="match status" value="1"/>
</dbReference>
<protein>
    <submittedName>
        <fullName evidence="10">Mitogen-activated protein kinase kinase kinase kinase 1</fullName>
    </submittedName>
</protein>
<evidence type="ECO:0000313" key="11">
    <source>
        <dbReference type="Proteomes" id="UP000694520"/>
    </source>
</evidence>
<keyword evidence="11" id="KW-1185">Reference proteome</keyword>
<accession>A0A8B9YSW7</accession>